<evidence type="ECO:0000313" key="2">
    <source>
        <dbReference type="EMBL" id="KKL07649.1"/>
    </source>
</evidence>
<comment type="caution">
    <text evidence="2">The sequence shown here is derived from an EMBL/GenBank/DDBJ whole genome shotgun (WGS) entry which is preliminary data.</text>
</comment>
<evidence type="ECO:0000256" key="1">
    <source>
        <dbReference type="SAM" id="MobiDB-lite"/>
    </source>
</evidence>
<accession>A0A0F9ADJ2</accession>
<protein>
    <submittedName>
        <fullName evidence="2">Uncharacterized protein</fullName>
    </submittedName>
</protein>
<name>A0A0F9ADJ2_9ZZZZ</name>
<feature type="compositionally biased region" description="Low complexity" evidence="1">
    <location>
        <begin position="1"/>
        <end position="12"/>
    </location>
</feature>
<dbReference type="EMBL" id="LAZR01043201">
    <property type="protein sequence ID" value="KKL07649.1"/>
    <property type="molecule type" value="Genomic_DNA"/>
</dbReference>
<sequence length="20" mass="2141">MADEATQTTIETETAEATEV</sequence>
<feature type="region of interest" description="Disordered" evidence="1">
    <location>
        <begin position="1"/>
        <end position="20"/>
    </location>
</feature>
<reference evidence="2" key="1">
    <citation type="journal article" date="2015" name="Nature">
        <title>Complex archaea that bridge the gap between prokaryotes and eukaryotes.</title>
        <authorList>
            <person name="Spang A."/>
            <person name="Saw J.H."/>
            <person name="Jorgensen S.L."/>
            <person name="Zaremba-Niedzwiedzka K."/>
            <person name="Martijn J."/>
            <person name="Lind A.E."/>
            <person name="van Eijk R."/>
            <person name="Schleper C."/>
            <person name="Guy L."/>
            <person name="Ettema T.J."/>
        </authorList>
    </citation>
    <scope>NUCLEOTIDE SEQUENCE</scope>
</reference>
<dbReference type="AlphaFoldDB" id="A0A0F9ADJ2"/>
<feature type="non-terminal residue" evidence="2">
    <location>
        <position position="20"/>
    </location>
</feature>
<gene>
    <name evidence="2" type="ORF">LCGC14_2583880</name>
</gene>
<organism evidence="2">
    <name type="scientific">marine sediment metagenome</name>
    <dbReference type="NCBI Taxonomy" id="412755"/>
    <lineage>
        <taxon>unclassified sequences</taxon>
        <taxon>metagenomes</taxon>
        <taxon>ecological metagenomes</taxon>
    </lineage>
</organism>
<proteinExistence type="predicted"/>